<dbReference type="AlphaFoldDB" id="A0ABD3P7A0"/>
<feature type="domain" description="Methyltransferase" evidence="1">
    <location>
        <begin position="58"/>
        <end position="146"/>
    </location>
</feature>
<dbReference type="EMBL" id="JABMIG020000258">
    <property type="protein sequence ID" value="KAL3783524.1"/>
    <property type="molecule type" value="Genomic_DNA"/>
</dbReference>
<dbReference type="Pfam" id="PF13649">
    <property type="entry name" value="Methyltransf_25"/>
    <property type="match status" value="1"/>
</dbReference>
<comment type="caution">
    <text evidence="2">The sequence shown here is derived from an EMBL/GenBank/DDBJ whole genome shotgun (WGS) entry which is preliminary data.</text>
</comment>
<name>A0ABD3P7A0_9STRA</name>
<evidence type="ECO:0000259" key="1">
    <source>
        <dbReference type="Pfam" id="PF13649"/>
    </source>
</evidence>
<protein>
    <recommendedName>
        <fullName evidence="1">Methyltransferase domain-containing protein</fullName>
    </recommendedName>
</protein>
<dbReference type="InterPro" id="IPR029063">
    <property type="entry name" value="SAM-dependent_MTases_sf"/>
</dbReference>
<evidence type="ECO:0000313" key="2">
    <source>
        <dbReference type="EMBL" id="KAL3783524.1"/>
    </source>
</evidence>
<organism evidence="2 3">
    <name type="scientific">Cyclotella cryptica</name>
    <dbReference type="NCBI Taxonomy" id="29204"/>
    <lineage>
        <taxon>Eukaryota</taxon>
        <taxon>Sar</taxon>
        <taxon>Stramenopiles</taxon>
        <taxon>Ochrophyta</taxon>
        <taxon>Bacillariophyta</taxon>
        <taxon>Coscinodiscophyceae</taxon>
        <taxon>Thalassiosirophycidae</taxon>
        <taxon>Stephanodiscales</taxon>
        <taxon>Stephanodiscaceae</taxon>
        <taxon>Cyclotella</taxon>
    </lineage>
</organism>
<dbReference type="CDD" id="cd02440">
    <property type="entry name" value="AdoMet_MTases"/>
    <property type="match status" value="1"/>
</dbReference>
<dbReference type="Gene3D" id="3.40.50.150">
    <property type="entry name" value="Vaccinia Virus protein VP39"/>
    <property type="match status" value="1"/>
</dbReference>
<dbReference type="SUPFAM" id="SSF53335">
    <property type="entry name" value="S-adenosyl-L-methionine-dependent methyltransferases"/>
    <property type="match status" value="1"/>
</dbReference>
<reference evidence="2 3" key="1">
    <citation type="journal article" date="2020" name="G3 (Bethesda)">
        <title>Improved Reference Genome for Cyclotella cryptica CCMP332, a Model for Cell Wall Morphogenesis, Salinity Adaptation, and Lipid Production in Diatoms (Bacillariophyta).</title>
        <authorList>
            <person name="Roberts W.R."/>
            <person name="Downey K.M."/>
            <person name="Ruck E.C."/>
            <person name="Traller J.C."/>
            <person name="Alverson A.J."/>
        </authorList>
    </citation>
    <scope>NUCLEOTIDE SEQUENCE [LARGE SCALE GENOMIC DNA]</scope>
    <source>
        <strain evidence="2 3">CCMP332</strain>
    </source>
</reference>
<gene>
    <name evidence="2" type="ORF">HJC23_009489</name>
</gene>
<evidence type="ECO:0000313" key="3">
    <source>
        <dbReference type="Proteomes" id="UP001516023"/>
    </source>
</evidence>
<keyword evidence="3" id="KW-1185">Reference proteome</keyword>
<proteinExistence type="predicted"/>
<dbReference type="InterPro" id="IPR041698">
    <property type="entry name" value="Methyltransf_25"/>
</dbReference>
<accession>A0ABD3P7A0</accession>
<dbReference type="Proteomes" id="UP001516023">
    <property type="component" value="Unassembled WGS sequence"/>
</dbReference>
<sequence length="204" mass="23608">MSSAAEYYASLKTKWAKDYQSSDKIEETWNFYKECGYENPQATLRSMIEPVTFSQNRILDYGCDKGLILKFFCDSLNGNVEGHGVDINEEAILYSSQKFPSFTFKVCDGLTLEYPDKYFDLVIVIATIKHVRYEDRSSVYSELNRVAEYVLLIEADETEERTQIMMGWTFYNSNFAKEFSDKFAQSVKVVREAGDILGLYKCKE</sequence>